<reference evidence="2 3" key="1">
    <citation type="submission" date="2015-08" db="EMBL/GenBank/DDBJ databases">
        <title>Next Generation Sequencing and Analysis of the Genome of Puccinia sorghi L Schw, the Causal Agent of Maize Common Rust.</title>
        <authorList>
            <person name="Rochi L."/>
            <person name="Burguener G."/>
            <person name="Darino M."/>
            <person name="Turjanski A."/>
            <person name="Kreff E."/>
            <person name="Dieguez M.J."/>
            <person name="Sacco F."/>
        </authorList>
    </citation>
    <scope>NUCLEOTIDE SEQUENCE [LARGE SCALE GENOMIC DNA]</scope>
    <source>
        <strain evidence="2 3">RO10H11247</strain>
    </source>
</reference>
<feature type="transmembrane region" description="Helical" evidence="1">
    <location>
        <begin position="103"/>
        <end position="121"/>
    </location>
</feature>
<proteinExistence type="predicted"/>
<feature type="transmembrane region" description="Helical" evidence="1">
    <location>
        <begin position="60"/>
        <end position="83"/>
    </location>
</feature>
<feature type="transmembrane region" description="Helical" evidence="1">
    <location>
        <begin position="133"/>
        <end position="153"/>
    </location>
</feature>
<name>A0A0L6VE02_9BASI</name>
<feature type="transmembrane region" description="Helical" evidence="1">
    <location>
        <begin position="244"/>
        <end position="269"/>
    </location>
</feature>
<dbReference type="Proteomes" id="UP000037035">
    <property type="component" value="Unassembled WGS sequence"/>
</dbReference>
<keyword evidence="1" id="KW-0472">Membrane</keyword>
<evidence type="ECO:0000313" key="3">
    <source>
        <dbReference type="Proteomes" id="UP000037035"/>
    </source>
</evidence>
<dbReference type="PANTHER" id="PTHR40465">
    <property type="entry name" value="CHROMOSOME 1, WHOLE GENOME SHOTGUN SEQUENCE"/>
    <property type="match status" value="1"/>
</dbReference>
<gene>
    <name evidence="2" type="ORF">VP01_1819g2</name>
</gene>
<feature type="transmembrane region" description="Helical" evidence="1">
    <location>
        <begin position="24"/>
        <end position="48"/>
    </location>
</feature>
<protein>
    <submittedName>
        <fullName evidence="2">Uncharacterized protein</fullName>
    </submittedName>
</protein>
<evidence type="ECO:0000313" key="2">
    <source>
        <dbReference type="EMBL" id="KNZ59006.1"/>
    </source>
</evidence>
<keyword evidence="3" id="KW-1185">Reference proteome</keyword>
<feature type="transmembrane region" description="Helical" evidence="1">
    <location>
        <begin position="281"/>
        <end position="304"/>
    </location>
</feature>
<dbReference type="PANTHER" id="PTHR40465:SF1">
    <property type="entry name" value="DUF6534 DOMAIN-CONTAINING PROTEIN"/>
    <property type="match status" value="1"/>
</dbReference>
<dbReference type="EMBL" id="LAVV01006636">
    <property type="protein sequence ID" value="KNZ59006.1"/>
    <property type="molecule type" value="Genomic_DNA"/>
</dbReference>
<dbReference type="OrthoDB" id="2499719at2759"/>
<dbReference type="VEuPathDB" id="FungiDB:VP01_1819g2"/>
<accession>A0A0L6VE02</accession>
<evidence type="ECO:0000256" key="1">
    <source>
        <dbReference type="SAM" id="Phobius"/>
    </source>
</evidence>
<sequence>MVTPAESCSIRGANPSEVGGAWGAAYAVGTPISALVTGICCALAIEYFQQFPQDATRIRVSVIVVVATTILGLLIAMDLTYVRLVKNVTPPGGFGDIPWQDDAVALICGICQLICSAYFANSAYSVAIKKKALIVWYGLLMAVIFLSVFFRAILGLTPRDWSDGATLCPKMTFLWLMCQPQIIFLSCSLLLDLSIALTLLTRLRKAVPTPPLRTASLPAPSSRLHHSNNAWVVQQPQAPLLSRLLTTILTSFSLTAILMFSLLILVLAMHGTEFDPQLPKATGIFTALRLLATPTYAVTFLYTLNRRNRRAAVYPSSILNGQMQSASPRLNHNTTFPFQSPGTMNSHLLAVQVPITTCEQSWSNMLGTPSTRYTRSRNGKENNMTQMIKLDISEAFKIFSSASFRKGMGKAESTFPEPPLPIHIKKNQPELRYQPESHVQNFDSLNHNYVSDHGHPQAYHSSVQVYHGTAI</sequence>
<organism evidence="2 3">
    <name type="scientific">Puccinia sorghi</name>
    <dbReference type="NCBI Taxonomy" id="27349"/>
    <lineage>
        <taxon>Eukaryota</taxon>
        <taxon>Fungi</taxon>
        <taxon>Dikarya</taxon>
        <taxon>Basidiomycota</taxon>
        <taxon>Pucciniomycotina</taxon>
        <taxon>Pucciniomycetes</taxon>
        <taxon>Pucciniales</taxon>
        <taxon>Pucciniaceae</taxon>
        <taxon>Puccinia</taxon>
    </lineage>
</organism>
<keyword evidence="1" id="KW-0812">Transmembrane</keyword>
<feature type="transmembrane region" description="Helical" evidence="1">
    <location>
        <begin position="173"/>
        <end position="200"/>
    </location>
</feature>
<dbReference type="AlphaFoldDB" id="A0A0L6VE02"/>
<comment type="caution">
    <text evidence="2">The sequence shown here is derived from an EMBL/GenBank/DDBJ whole genome shotgun (WGS) entry which is preliminary data.</text>
</comment>
<keyword evidence="1" id="KW-1133">Transmembrane helix</keyword>